<accession>A0A645AGD1</accession>
<sequence>MTDSKEAEVMDIDEELFRQDIVQAKLYGYLKIPDAKALVQSHKSGAQASEAEAVAGIAEYVADKMEKDTIYIMGTGSTMAAVMKEIKLPKTLLGVDLVYNGQVVAADCNEKTILEHLNNYDKAKIVVTVIGGQGYIFGRGNQQISAEVIRRVGKDNIIVVATKNKLAGLAGNELYVDTGDEEINKLLSGWKRVVAGYGYEILMKICG</sequence>
<dbReference type="InterPro" id="IPR039065">
    <property type="entry name" value="AcoX-like"/>
</dbReference>
<gene>
    <name evidence="1" type="ORF">SDC9_98509</name>
</gene>
<reference evidence="1" key="1">
    <citation type="submission" date="2019-08" db="EMBL/GenBank/DDBJ databases">
        <authorList>
            <person name="Kucharzyk K."/>
            <person name="Murdoch R.W."/>
            <person name="Higgins S."/>
            <person name="Loffler F."/>
        </authorList>
    </citation>
    <scope>NUCLEOTIDE SEQUENCE</scope>
</reference>
<evidence type="ECO:0008006" key="2">
    <source>
        <dbReference type="Google" id="ProtNLM"/>
    </source>
</evidence>
<protein>
    <recommendedName>
        <fullName evidence="2">ATP-NAD kinase</fullName>
    </recommendedName>
</protein>
<organism evidence="1">
    <name type="scientific">bioreactor metagenome</name>
    <dbReference type="NCBI Taxonomy" id="1076179"/>
    <lineage>
        <taxon>unclassified sequences</taxon>
        <taxon>metagenomes</taxon>
        <taxon>ecological metagenomes</taxon>
    </lineage>
</organism>
<dbReference type="EMBL" id="VSSQ01013558">
    <property type="protein sequence ID" value="MPM51758.1"/>
    <property type="molecule type" value="Genomic_DNA"/>
</dbReference>
<dbReference type="PANTHER" id="PTHR40697">
    <property type="entry name" value="ACETOIN CATABOLISM PROTEIN X"/>
    <property type="match status" value="1"/>
</dbReference>
<dbReference type="PANTHER" id="PTHR40697:SF2">
    <property type="entry name" value="ATP-NAD KINASE-RELATED"/>
    <property type="match status" value="1"/>
</dbReference>
<name>A0A645AGD1_9ZZZZ</name>
<evidence type="ECO:0000313" key="1">
    <source>
        <dbReference type="EMBL" id="MPM51758.1"/>
    </source>
</evidence>
<proteinExistence type="predicted"/>
<dbReference type="Pfam" id="PF20143">
    <property type="entry name" value="NAD_kinase_C"/>
    <property type="match status" value="1"/>
</dbReference>
<comment type="caution">
    <text evidence="1">The sequence shown here is derived from an EMBL/GenBank/DDBJ whole genome shotgun (WGS) entry which is preliminary data.</text>
</comment>
<dbReference type="AlphaFoldDB" id="A0A645AGD1"/>